<sequence length="302" mass="35860">MFPTISIIVPNYNHAPFLKQRLESVFNQTYKDFEVIILDDCSTDNSREILLEYAQHPKVSHCVLNKVNSRSPFKQWQKGIALAKGEYIWIAESDDYCELDFLENLTKVFLPDTVLAYCKSINVDKNGKTLGLNDWAVSFDKMKWATGHINEGKNEIKNYMRYRNCIPNASAVLFKKSAVDTVFFHNDFYYCGDWFFWLQLLQKGSVAYCNLPLNFFRRHTLTTRSIKNYLEEKKRFNEYTIIVKRYSSIRSRMFNFRKYMWIVQEWLTKSSNFKFTQAITINMPFPLGLIFIQKYLKLKLKK</sequence>
<evidence type="ECO:0000313" key="3">
    <source>
        <dbReference type="Proteomes" id="UP001398556"/>
    </source>
</evidence>
<dbReference type="Gene3D" id="3.90.550.10">
    <property type="entry name" value="Spore Coat Polysaccharide Biosynthesis Protein SpsA, Chain A"/>
    <property type="match status" value="1"/>
</dbReference>
<dbReference type="PANTHER" id="PTHR22916:SF3">
    <property type="entry name" value="UDP-GLCNAC:BETAGAL BETA-1,3-N-ACETYLGLUCOSAMINYLTRANSFERASE-LIKE PROTEIN 1"/>
    <property type="match status" value="1"/>
</dbReference>
<dbReference type="Pfam" id="PF00535">
    <property type="entry name" value="Glycos_transf_2"/>
    <property type="match status" value="1"/>
</dbReference>
<accession>A0ABU9HJ56</accession>
<dbReference type="InterPro" id="IPR029044">
    <property type="entry name" value="Nucleotide-diphossugar_trans"/>
</dbReference>
<dbReference type="Proteomes" id="UP001398556">
    <property type="component" value="Unassembled WGS sequence"/>
</dbReference>
<dbReference type="RefSeq" id="WP_341699383.1">
    <property type="nucleotide sequence ID" value="NZ_JBBYHU010000004.1"/>
</dbReference>
<dbReference type="InterPro" id="IPR001173">
    <property type="entry name" value="Glyco_trans_2-like"/>
</dbReference>
<evidence type="ECO:0000259" key="1">
    <source>
        <dbReference type="Pfam" id="PF00535"/>
    </source>
</evidence>
<protein>
    <submittedName>
        <fullName evidence="2">Nucleotidyltransferase</fullName>
    </submittedName>
</protein>
<dbReference type="SUPFAM" id="SSF53448">
    <property type="entry name" value="Nucleotide-diphospho-sugar transferases"/>
    <property type="match status" value="1"/>
</dbReference>
<organism evidence="2 3">
    <name type="scientific">Flavobacterium flavipallidum</name>
    <dbReference type="NCBI Taxonomy" id="3139140"/>
    <lineage>
        <taxon>Bacteria</taxon>
        <taxon>Pseudomonadati</taxon>
        <taxon>Bacteroidota</taxon>
        <taxon>Flavobacteriia</taxon>
        <taxon>Flavobacteriales</taxon>
        <taxon>Flavobacteriaceae</taxon>
        <taxon>Flavobacterium</taxon>
    </lineage>
</organism>
<evidence type="ECO:0000313" key="2">
    <source>
        <dbReference type="EMBL" id="MEL1240140.1"/>
    </source>
</evidence>
<gene>
    <name evidence="2" type="ORF">AAEO59_03665</name>
</gene>
<dbReference type="PANTHER" id="PTHR22916">
    <property type="entry name" value="GLYCOSYLTRANSFERASE"/>
    <property type="match status" value="1"/>
</dbReference>
<feature type="domain" description="Glycosyltransferase 2-like" evidence="1">
    <location>
        <begin position="6"/>
        <end position="144"/>
    </location>
</feature>
<keyword evidence="3" id="KW-1185">Reference proteome</keyword>
<comment type="caution">
    <text evidence="2">The sequence shown here is derived from an EMBL/GenBank/DDBJ whole genome shotgun (WGS) entry which is preliminary data.</text>
</comment>
<proteinExistence type="predicted"/>
<reference evidence="2 3" key="1">
    <citation type="submission" date="2024-04" db="EMBL/GenBank/DDBJ databases">
        <title>Flavobacterium sp. DGU99 16S ribosomal RNA gene Genome sequencing and assembly.</title>
        <authorList>
            <person name="Park S."/>
        </authorList>
    </citation>
    <scope>NUCLEOTIDE SEQUENCE [LARGE SCALE GENOMIC DNA]</scope>
    <source>
        <strain evidence="2 3">DGU99</strain>
    </source>
</reference>
<dbReference type="EMBL" id="JBBYHU010000004">
    <property type="protein sequence ID" value="MEL1240140.1"/>
    <property type="molecule type" value="Genomic_DNA"/>
</dbReference>
<name>A0ABU9HJ56_9FLAO</name>